<dbReference type="PANTHER" id="PTHR47478">
    <property type="match status" value="1"/>
</dbReference>
<dbReference type="Proteomes" id="UP001159179">
    <property type="component" value="Unassembled WGS sequence"/>
</dbReference>
<dbReference type="NCBIfam" id="TIGR01549">
    <property type="entry name" value="HAD-SF-IA-v1"/>
    <property type="match status" value="1"/>
</dbReference>
<dbReference type="InterPro" id="IPR023214">
    <property type="entry name" value="HAD_sf"/>
</dbReference>
<organism evidence="1 2">
    <name type="scientific">Heyndrickxia oleronia</name>
    <dbReference type="NCBI Taxonomy" id="38875"/>
    <lineage>
        <taxon>Bacteria</taxon>
        <taxon>Bacillati</taxon>
        <taxon>Bacillota</taxon>
        <taxon>Bacilli</taxon>
        <taxon>Bacillales</taxon>
        <taxon>Bacillaceae</taxon>
        <taxon>Heyndrickxia</taxon>
    </lineage>
</organism>
<evidence type="ECO:0000313" key="2">
    <source>
        <dbReference type="Proteomes" id="UP001159179"/>
    </source>
</evidence>
<sequence>MRKYQTLLFDVDNTLLDFSAAEDEALRLLFEDQDFPLTDEVNDQYKKINQSLWRLFEEGKIDRDTVMNTRHSRLFKEYGREVDGELLESKYRNYLREGHQLVDGAFELINHLHNHFDLYIVTNGDSQTQHKRLKDSGLYPFFKEIFVSDEIGFQKPQKEFFDYVIAQIPNFSVEKGIIIGDSLSADIKGGYLSGIDSCWINPEMLPNDTNIIPTYQIQELDELYHILTV</sequence>
<dbReference type="SFLD" id="SFLDG01135">
    <property type="entry name" value="C1.5.6:_HAD__Beta-PGM__Phospha"/>
    <property type="match status" value="1"/>
</dbReference>
<dbReference type="Gene3D" id="1.10.150.240">
    <property type="entry name" value="Putative phosphatase, domain 2"/>
    <property type="match status" value="1"/>
</dbReference>
<proteinExistence type="predicted"/>
<comment type="caution">
    <text evidence="1">The sequence shown here is derived from an EMBL/GenBank/DDBJ whole genome shotgun (WGS) entry which is preliminary data.</text>
</comment>
<dbReference type="SFLD" id="SFLDS00003">
    <property type="entry name" value="Haloacid_Dehalogenase"/>
    <property type="match status" value="1"/>
</dbReference>
<dbReference type="InterPro" id="IPR011951">
    <property type="entry name" value="HAD-SF_hydro_IA_YjjG/PynA"/>
</dbReference>
<protein>
    <submittedName>
        <fullName evidence="1">YjjG family noncanonical pyrimidine nucleotidase</fullName>
    </submittedName>
</protein>
<dbReference type="InterPro" id="IPR023198">
    <property type="entry name" value="PGP-like_dom2"/>
</dbReference>
<reference evidence="1" key="1">
    <citation type="submission" date="2023-03" db="EMBL/GenBank/DDBJ databases">
        <title>Bacterial isolates from washroom surfaces on a university campus.</title>
        <authorList>
            <person name="Holman D.B."/>
            <person name="Gzyl K.E."/>
            <person name="Taheri A.E."/>
        </authorList>
    </citation>
    <scope>NUCLEOTIDE SEQUENCE</scope>
    <source>
        <strain evidence="1">RD03</strain>
    </source>
</reference>
<dbReference type="SFLD" id="SFLDG01129">
    <property type="entry name" value="C1.5:_HAD__Beta-PGM__Phosphata"/>
    <property type="match status" value="1"/>
</dbReference>
<dbReference type="Gene3D" id="3.40.50.1000">
    <property type="entry name" value="HAD superfamily/HAD-like"/>
    <property type="match status" value="1"/>
</dbReference>
<dbReference type="InterPro" id="IPR036412">
    <property type="entry name" value="HAD-like_sf"/>
</dbReference>
<dbReference type="RefSeq" id="WP_280616986.1">
    <property type="nucleotide sequence ID" value="NZ_JAROYP010000007.1"/>
</dbReference>
<dbReference type="EMBL" id="JAROYP010000007">
    <property type="protein sequence ID" value="MDH5161910.1"/>
    <property type="molecule type" value="Genomic_DNA"/>
</dbReference>
<gene>
    <name evidence="1" type="ORF">P5X88_13260</name>
</gene>
<dbReference type="Pfam" id="PF13419">
    <property type="entry name" value="HAD_2"/>
    <property type="match status" value="1"/>
</dbReference>
<dbReference type="InterPro" id="IPR041492">
    <property type="entry name" value="HAD_2"/>
</dbReference>
<accession>A0AAW6SWY1</accession>
<dbReference type="NCBIfam" id="TIGR02254">
    <property type="entry name" value="YjjG_YfnB"/>
    <property type="match status" value="1"/>
</dbReference>
<dbReference type="GO" id="GO:0008253">
    <property type="term" value="F:5'-nucleotidase activity"/>
    <property type="evidence" value="ECO:0007669"/>
    <property type="project" value="InterPro"/>
</dbReference>
<evidence type="ECO:0000313" key="1">
    <source>
        <dbReference type="EMBL" id="MDH5161910.1"/>
    </source>
</evidence>
<dbReference type="InterPro" id="IPR052550">
    <property type="entry name" value="Pyrimidine_5'-ntase_YjjG"/>
</dbReference>
<dbReference type="AlphaFoldDB" id="A0AAW6SWY1"/>
<name>A0AAW6SWY1_9BACI</name>
<dbReference type="PANTHER" id="PTHR47478:SF1">
    <property type="entry name" value="PYRIMIDINE 5'-NUCLEOTIDASE YJJG"/>
    <property type="match status" value="1"/>
</dbReference>
<dbReference type="SUPFAM" id="SSF56784">
    <property type="entry name" value="HAD-like"/>
    <property type="match status" value="1"/>
</dbReference>
<dbReference type="InterPro" id="IPR006439">
    <property type="entry name" value="HAD-SF_hydro_IA"/>
</dbReference>